<name>A0ABY5GAT4_VIBPE</name>
<geneLocation type="plasmid" evidence="11 12">
    <name>p_1</name>
</geneLocation>
<keyword evidence="2" id="KW-1003">Cell membrane</keyword>
<sequence>MLFNKPHLSLNKLPFVMAIYYTLVVNIPIVRELWKIVSELEAAQIGFVISIPLFFFAAFYLIFHLFNWPRFSKIFYVFLLLSSSIVSYTMYNYGIFVDYGMIENLFETNTTEASNYISAYSVVWFALMGGIPALLLAFTSLEKKSWKNFLGWKLIGMTGSMLVISIIAALYYQNYASVGRNNHYLLKMIIPTAYVGATAKYINNTYIKEPQPYQELGLDAKQTDSALSATKPTLLVFVLGETARVYNYEYYGYKRETNAYTKPYDPVFFSNVQSCGTATAVSVPCMFSNMNRSNYDKETAYNQDNVVDIMTRAGVQINWREHDGGDKGVAHKIRKMALLPHDDDHLCNSQVCYDTAMLEEFDSDTKNLSKNNVLFYHIVGSHGPTYYKRYPKEHRRFTPDCPRADIENCSHEQLVNSYDNSILFTDYFLSQIMSKLEQLKDKYNVALIYVSDHGESLGENGVYLHGMPYSFAPKEQTHVPMIFWSSNDFATQKNLNMNCLREKGQNAHLSHDNIFDSLLGIMDVQTSEYRKDQDLFAQCRQ</sequence>
<evidence type="ECO:0000313" key="11">
    <source>
        <dbReference type="EMBL" id="UTT87273.1"/>
    </source>
</evidence>
<evidence type="ECO:0000256" key="4">
    <source>
        <dbReference type="ARBA" id="ARBA00022679"/>
    </source>
</evidence>
<feature type="domain" description="Phosphoethanolamine transferase N-terminal" evidence="10">
    <location>
        <begin position="56"/>
        <end position="205"/>
    </location>
</feature>
<protein>
    <submittedName>
        <fullName evidence="11">Phosphoethanolamine--lipid A transferase</fullName>
    </submittedName>
</protein>
<feature type="transmembrane region" description="Helical" evidence="8">
    <location>
        <begin position="150"/>
        <end position="172"/>
    </location>
</feature>
<evidence type="ECO:0000256" key="2">
    <source>
        <dbReference type="ARBA" id="ARBA00022475"/>
    </source>
</evidence>
<dbReference type="Pfam" id="PF00884">
    <property type="entry name" value="Sulfatase"/>
    <property type="match status" value="1"/>
</dbReference>
<keyword evidence="12" id="KW-1185">Reference proteome</keyword>
<feature type="domain" description="Sulfatase N-terminal" evidence="9">
    <location>
        <begin position="235"/>
        <end position="524"/>
    </location>
</feature>
<comment type="subcellular location">
    <subcellularLocation>
        <location evidence="1">Cell inner membrane</location>
        <topology evidence="1">Multi-pass membrane protein</topology>
    </subcellularLocation>
</comment>
<keyword evidence="4 11" id="KW-0808">Transferase</keyword>
<evidence type="ECO:0000256" key="3">
    <source>
        <dbReference type="ARBA" id="ARBA00022519"/>
    </source>
</evidence>
<keyword evidence="11" id="KW-0614">Plasmid</keyword>
<keyword evidence="7 8" id="KW-0472">Membrane</keyword>
<gene>
    <name evidence="11" type="ORF">LZI70_19830</name>
</gene>
<keyword evidence="6 8" id="KW-1133">Transmembrane helix</keyword>
<dbReference type="Pfam" id="PF08019">
    <property type="entry name" value="EptA_B_N"/>
    <property type="match status" value="1"/>
</dbReference>
<dbReference type="RefSeq" id="WP_255232974.1">
    <property type="nucleotide sequence ID" value="NZ_CP090616.1"/>
</dbReference>
<feature type="transmembrane region" description="Helical" evidence="8">
    <location>
        <begin position="116"/>
        <end position="138"/>
    </location>
</feature>
<evidence type="ECO:0000259" key="10">
    <source>
        <dbReference type="Pfam" id="PF08019"/>
    </source>
</evidence>
<dbReference type="PANTHER" id="PTHR30443">
    <property type="entry name" value="INNER MEMBRANE PROTEIN"/>
    <property type="match status" value="1"/>
</dbReference>
<evidence type="ECO:0000256" key="1">
    <source>
        <dbReference type="ARBA" id="ARBA00004429"/>
    </source>
</evidence>
<evidence type="ECO:0000259" key="9">
    <source>
        <dbReference type="Pfam" id="PF00884"/>
    </source>
</evidence>
<dbReference type="InterPro" id="IPR017850">
    <property type="entry name" value="Alkaline_phosphatase_core_sf"/>
</dbReference>
<dbReference type="Gene3D" id="3.40.720.10">
    <property type="entry name" value="Alkaline Phosphatase, subunit A"/>
    <property type="match status" value="1"/>
</dbReference>
<dbReference type="InterPro" id="IPR040423">
    <property type="entry name" value="PEA_transferase"/>
</dbReference>
<keyword evidence="5 8" id="KW-0812">Transmembrane</keyword>
<evidence type="ECO:0000313" key="12">
    <source>
        <dbReference type="Proteomes" id="UP001059120"/>
    </source>
</evidence>
<dbReference type="EMBL" id="CP090616">
    <property type="protein sequence ID" value="UTT87273.1"/>
    <property type="molecule type" value="Genomic_DNA"/>
</dbReference>
<evidence type="ECO:0000256" key="5">
    <source>
        <dbReference type="ARBA" id="ARBA00022692"/>
    </source>
</evidence>
<feature type="transmembrane region" description="Helical" evidence="8">
    <location>
        <begin position="42"/>
        <end position="63"/>
    </location>
</feature>
<evidence type="ECO:0000256" key="7">
    <source>
        <dbReference type="ARBA" id="ARBA00023136"/>
    </source>
</evidence>
<dbReference type="NCBIfam" id="NF028537">
    <property type="entry name" value="P_eth_NH2_trans"/>
    <property type="match status" value="1"/>
</dbReference>
<organism evidence="11 12">
    <name type="scientific">Vibrio pelagius</name>
    <dbReference type="NCBI Taxonomy" id="28169"/>
    <lineage>
        <taxon>Bacteria</taxon>
        <taxon>Pseudomonadati</taxon>
        <taxon>Pseudomonadota</taxon>
        <taxon>Gammaproteobacteria</taxon>
        <taxon>Vibrionales</taxon>
        <taxon>Vibrionaceae</taxon>
        <taxon>Vibrio</taxon>
    </lineage>
</organism>
<reference evidence="11" key="1">
    <citation type="submission" date="2022-01" db="EMBL/GenBank/DDBJ databases">
        <title>Alginate degradation mechanism of Vibrio pelagius WXL662.</title>
        <authorList>
            <person name="He X."/>
        </authorList>
    </citation>
    <scope>NUCLEOTIDE SEQUENCE</scope>
    <source>
        <strain evidence="11">WXL662</strain>
        <plasmid evidence="11">p_1</plasmid>
    </source>
</reference>
<dbReference type="Proteomes" id="UP001059120">
    <property type="component" value="Plasmid p_1"/>
</dbReference>
<dbReference type="InterPro" id="IPR012549">
    <property type="entry name" value="EptA-like_N"/>
</dbReference>
<proteinExistence type="predicted"/>
<dbReference type="CDD" id="cd16017">
    <property type="entry name" value="LptA"/>
    <property type="match status" value="1"/>
</dbReference>
<keyword evidence="3" id="KW-0997">Cell inner membrane</keyword>
<feature type="transmembrane region" description="Helical" evidence="8">
    <location>
        <begin position="12"/>
        <end position="30"/>
    </location>
</feature>
<evidence type="ECO:0000256" key="8">
    <source>
        <dbReference type="SAM" id="Phobius"/>
    </source>
</evidence>
<dbReference type="GO" id="GO:0016740">
    <property type="term" value="F:transferase activity"/>
    <property type="evidence" value="ECO:0007669"/>
    <property type="project" value="UniProtKB-KW"/>
</dbReference>
<dbReference type="PANTHER" id="PTHR30443:SF0">
    <property type="entry name" value="PHOSPHOETHANOLAMINE TRANSFERASE EPTA"/>
    <property type="match status" value="1"/>
</dbReference>
<dbReference type="InterPro" id="IPR000917">
    <property type="entry name" value="Sulfatase_N"/>
</dbReference>
<accession>A0ABY5GAT4</accession>
<dbReference type="InterPro" id="IPR058130">
    <property type="entry name" value="PEA_transf_C"/>
</dbReference>
<evidence type="ECO:0000256" key="6">
    <source>
        <dbReference type="ARBA" id="ARBA00022989"/>
    </source>
</evidence>
<dbReference type="SUPFAM" id="SSF53649">
    <property type="entry name" value="Alkaline phosphatase-like"/>
    <property type="match status" value="1"/>
</dbReference>
<feature type="transmembrane region" description="Helical" evidence="8">
    <location>
        <begin position="75"/>
        <end position="96"/>
    </location>
</feature>